<dbReference type="InterPro" id="IPR020946">
    <property type="entry name" value="Flavin_mOase-like"/>
</dbReference>
<gene>
    <name evidence="7" type="ORF">PPNO1_LOCUS2508</name>
</gene>
<dbReference type="FunFam" id="3.50.50.60:FF:000228">
    <property type="entry name" value="FAD-containing monooxygenase EthA"/>
    <property type="match status" value="1"/>
</dbReference>
<dbReference type="InterPro" id="IPR036188">
    <property type="entry name" value="FAD/NAD-bd_sf"/>
</dbReference>
<sequence>MHIASTARNTVPTEVLDFVIIGAGISGINTAYYLQNRGPKGATYAILEGRESLGGTWALFQYPGIRSDSDINTFGFSWNPWQGDKALASAREIVSYMSDSASKAGVDQHFRFNHRVTAADWSSPLSMWTLDVVINGQEKKTIGARYVVLGTGYYDYEQPLSAVIPGIENFGGQVIHPQFWPKDYSYTNKEVVVIGSGATAITIVPSMAKDARRVTMLQRSPTYIAALPNSRDLFGHILYGILPKGVASRIVRTTFILRGYFLFTSSVAVDPHFTPTYNPWEQRLCASPDGDFFRAMRSGKAQVITDSVHDITETEIVLKSGKTLKPDAIITATGLKLHFAGHIRISVDGVEVDPATKFVLRGCMMQDVPNMAFVIGYVNASWTLGAEATATYLTRLWKSMNSKGIKAVVPTVQNPGMKSTKLLELTSTYLRNSSEVFPKAGVGIWSRGLIIW</sequence>
<evidence type="ECO:0000256" key="3">
    <source>
        <dbReference type="ARBA" id="ARBA00022827"/>
    </source>
</evidence>
<keyword evidence="3" id="KW-0274">FAD</keyword>
<dbReference type="OrthoDB" id="66881at2759"/>
<reference evidence="7" key="1">
    <citation type="submission" date="2022-11" db="EMBL/GenBank/DDBJ databases">
        <authorList>
            <person name="Scott C."/>
            <person name="Bruce N."/>
        </authorList>
    </citation>
    <scope>NUCLEOTIDE SEQUENCE</scope>
</reference>
<keyword evidence="2" id="KW-0285">Flavoprotein</keyword>
<dbReference type="Proteomes" id="UP000838763">
    <property type="component" value="Unassembled WGS sequence"/>
</dbReference>
<keyword evidence="4" id="KW-0521">NADP</keyword>
<dbReference type="GO" id="GO:0050660">
    <property type="term" value="F:flavin adenine dinucleotide binding"/>
    <property type="evidence" value="ECO:0007669"/>
    <property type="project" value="InterPro"/>
</dbReference>
<dbReference type="SUPFAM" id="SSF51905">
    <property type="entry name" value="FAD/NAD(P)-binding domain"/>
    <property type="match status" value="1"/>
</dbReference>
<evidence type="ECO:0000256" key="5">
    <source>
        <dbReference type="ARBA" id="ARBA00023002"/>
    </source>
</evidence>
<dbReference type="PRINTS" id="PR00469">
    <property type="entry name" value="PNDRDTASEII"/>
</dbReference>
<evidence type="ECO:0000256" key="6">
    <source>
        <dbReference type="ARBA" id="ARBA00023033"/>
    </source>
</evidence>
<dbReference type="GO" id="GO:0004499">
    <property type="term" value="F:N,N-dimethylaniline monooxygenase activity"/>
    <property type="evidence" value="ECO:0007669"/>
    <property type="project" value="InterPro"/>
</dbReference>
<keyword evidence="8" id="KW-1185">Reference proteome</keyword>
<comment type="cofactor">
    <cofactor evidence="1">
        <name>FAD</name>
        <dbReference type="ChEBI" id="CHEBI:57692"/>
    </cofactor>
</comment>
<dbReference type="Gene3D" id="3.50.50.60">
    <property type="entry name" value="FAD/NAD(P)-binding domain"/>
    <property type="match status" value="3"/>
</dbReference>
<evidence type="ECO:0000256" key="4">
    <source>
        <dbReference type="ARBA" id="ARBA00022857"/>
    </source>
</evidence>
<evidence type="ECO:0000256" key="1">
    <source>
        <dbReference type="ARBA" id="ARBA00001974"/>
    </source>
</evidence>
<organism evidence="7 8">
    <name type="scientific">Parascedosporium putredinis</name>
    <dbReference type="NCBI Taxonomy" id="1442378"/>
    <lineage>
        <taxon>Eukaryota</taxon>
        <taxon>Fungi</taxon>
        <taxon>Dikarya</taxon>
        <taxon>Ascomycota</taxon>
        <taxon>Pezizomycotina</taxon>
        <taxon>Sordariomycetes</taxon>
        <taxon>Hypocreomycetidae</taxon>
        <taxon>Microascales</taxon>
        <taxon>Microascaceae</taxon>
        <taxon>Parascedosporium</taxon>
    </lineage>
</organism>
<evidence type="ECO:0000313" key="8">
    <source>
        <dbReference type="Proteomes" id="UP000838763"/>
    </source>
</evidence>
<dbReference type="Pfam" id="PF00743">
    <property type="entry name" value="FMO-like"/>
    <property type="match status" value="1"/>
</dbReference>
<evidence type="ECO:0000256" key="2">
    <source>
        <dbReference type="ARBA" id="ARBA00022630"/>
    </source>
</evidence>
<dbReference type="Pfam" id="PF13450">
    <property type="entry name" value="NAD_binding_8"/>
    <property type="match status" value="1"/>
</dbReference>
<dbReference type="AlphaFoldDB" id="A0A9P1M9L0"/>
<evidence type="ECO:0008006" key="9">
    <source>
        <dbReference type="Google" id="ProtNLM"/>
    </source>
</evidence>
<accession>A0A9P1M9L0</accession>
<dbReference type="GO" id="GO:0050661">
    <property type="term" value="F:NADP binding"/>
    <property type="evidence" value="ECO:0007669"/>
    <property type="project" value="InterPro"/>
</dbReference>
<evidence type="ECO:0000313" key="7">
    <source>
        <dbReference type="EMBL" id="CAI4212760.1"/>
    </source>
</evidence>
<dbReference type="PANTHER" id="PTHR43872">
    <property type="entry name" value="MONOOXYGENASE, PUTATIVE (AFU_ORTHOLOGUE AFUA_8G02570)-RELATED"/>
    <property type="match status" value="1"/>
</dbReference>
<name>A0A9P1M9L0_9PEZI</name>
<keyword evidence="6" id="KW-0503">Monooxygenase</keyword>
<proteinExistence type="predicted"/>
<protein>
    <recommendedName>
        <fullName evidence="9">Flavin-binding monooxygenase</fullName>
    </recommendedName>
</protein>
<keyword evidence="5" id="KW-0560">Oxidoreductase</keyword>
<dbReference type="PANTHER" id="PTHR43872:SF1">
    <property type="entry name" value="MONOOXYGENASE, PUTATIVE (AFU_ORTHOLOGUE AFUA_8G02570)-RELATED"/>
    <property type="match status" value="1"/>
</dbReference>
<dbReference type="InterPro" id="IPR051820">
    <property type="entry name" value="FAD-binding_MO"/>
</dbReference>
<dbReference type="EMBL" id="CALLCH030000006">
    <property type="protein sequence ID" value="CAI4212760.1"/>
    <property type="molecule type" value="Genomic_DNA"/>
</dbReference>
<comment type="caution">
    <text evidence="7">The sequence shown here is derived from an EMBL/GenBank/DDBJ whole genome shotgun (WGS) entry which is preliminary data.</text>
</comment>